<sequence length="263" mass="28132">MAGGIIVAGFLVIALAGPVLAPQDPLAQDLGRRLSGPTRDHPFGRDSLGRDVFTRVIYGARISVVSGTAVVLAATAFGIVTGMLAGWKGGWWDETLMRITDMFLAFPSLILAMAISAILRPNLTNALLAIAVTSWPVYARIARGQVLTLRTRDYVEAARAEGATDAAILTRHLIPNAVAPILVQATVDIGNIVLISAGLSFIGFGAQPPTPEWGVMVSEGRRFLMDQWWIATFPAIAILLLVLGFNLVGDGVRDLLDPRLRKL</sequence>
<dbReference type="PROSITE" id="PS50928">
    <property type="entry name" value="ABC_TM1"/>
    <property type="match status" value="1"/>
</dbReference>
<dbReference type="CDD" id="cd06261">
    <property type="entry name" value="TM_PBP2"/>
    <property type="match status" value="1"/>
</dbReference>
<comment type="similarity">
    <text evidence="7">Belongs to the binding-protein-dependent transport system permease family. OppBC subfamily.</text>
</comment>
<dbReference type="InterPro" id="IPR050366">
    <property type="entry name" value="BP-dependent_transpt_permease"/>
</dbReference>
<dbReference type="Pfam" id="PF00528">
    <property type="entry name" value="BPD_transp_1"/>
    <property type="match status" value="1"/>
</dbReference>
<organism evidence="10 11">
    <name type="scientific">Candidatus Segetimicrobium genomatis</name>
    <dbReference type="NCBI Taxonomy" id="2569760"/>
    <lineage>
        <taxon>Bacteria</taxon>
        <taxon>Bacillati</taxon>
        <taxon>Candidatus Sysuimicrobiota</taxon>
        <taxon>Candidatus Sysuimicrobiia</taxon>
        <taxon>Candidatus Sysuimicrobiales</taxon>
        <taxon>Candidatus Segetimicrobiaceae</taxon>
        <taxon>Candidatus Segetimicrobium</taxon>
    </lineage>
</organism>
<dbReference type="GO" id="GO:0005886">
    <property type="term" value="C:plasma membrane"/>
    <property type="evidence" value="ECO:0007669"/>
    <property type="project" value="UniProtKB-SubCell"/>
</dbReference>
<dbReference type="AlphaFoldDB" id="A0A537K5K6"/>
<name>A0A537K5K6_9BACT</name>
<feature type="transmembrane region" description="Helical" evidence="8">
    <location>
        <begin position="62"/>
        <end position="87"/>
    </location>
</feature>
<keyword evidence="3" id="KW-1003">Cell membrane</keyword>
<evidence type="ECO:0000256" key="4">
    <source>
        <dbReference type="ARBA" id="ARBA00022692"/>
    </source>
</evidence>
<dbReference type="Pfam" id="PF12911">
    <property type="entry name" value="OppC_N"/>
    <property type="match status" value="1"/>
</dbReference>
<reference evidence="10 11" key="1">
    <citation type="journal article" date="2019" name="Nat. Microbiol.">
        <title>Mediterranean grassland soil C-N compound turnover is dependent on rainfall and depth, and is mediated by genomically divergent microorganisms.</title>
        <authorList>
            <person name="Diamond S."/>
            <person name="Andeer P.F."/>
            <person name="Li Z."/>
            <person name="Crits-Christoph A."/>
            <person name="Burstein D."/>
            <person name="Anantharaman K."/>
            <person name="Lane K.R."/>
            <person name="Thomas B.C."/>
            <person name="Pan C."/>
            <person name="Northen T.R."/>
            <person name="Banfield J.F."/>
        </authorList>
    </citation>
    <scope>NUCLEOTIDE SEQUENCE [LARGE SCALE GENOMIC DNA]</scope>
    <source>
        <strain evidence="10">NP_3</strain>
    </source>
</reference>
<dbReference type="SUPFAM" id="SSF161098">
    <property type="entry name" value="MetI-like"/>
    <property type="match status" value="1"/>
</dbReference>
<dbReference type="Gene3D" id="1.10.3720.10">
    <property type="entry name" value="MetI-like"/>
    <property type="match status" value="1"/>
</dbReference>
<feature type="transmembrane region" description="Helical" evidence="8">
    <location>
        <begin position="99"/>
        <end position="119"/>
    </location>
</feature>
<accession>A0A537K5K6</accession>
<dbReference type="EMBL" id="VBAK01000105">
    <property type="protein sequence ID" value="TMI91053.1"/>
    <property type="molecule type" value="Genomic_DNA"/>
</dbReference>
<comment type="subcellular location">
    <subcellularLocation>
        <location evidence="1 8">Cell membrane</location>
        <topology evidence="1 8">Multi-pass membrane protein</topology>
    </subcellularLocation>
</comment>
<protein>
    <submittedName>
        <fullName evidence="10">ABC transporter permease</fullName>
    </submittedName>
</protein>
<dbReference type="PANTHER" id="PTHR43386:SF1">
    <property type="entry name" value="D,D-DIPEPTIDE TRANSPORT SYSTEM PERMEASE PROTEIN DDPC-RELATED"/>
    <property type="match status" value="1"/>
</dbReference>
<dbReference type="NCBIfam" id="NF045474">
    <property type="entry name" value="Opp2C"/>
    <property type="match status" value="1"/>
</dbReference>
<evidence type="ECO:0000256" key="5">
    <source>
        <dbReference type="ARBA" id="ARBA00022989"/>
    </source>
</evidence>
<dbReference type="InterPro" id="IPR000515">
    <property type="entry name" value="MetI-like"/>
</dbReference>
<gene>
    <name evidence="10" type="ORF">E6H00_05035</name>
</gene>
<feature type="transmembrane region" description="Helical" evidence="8">
    <location>
        <begin position="228"/>
        <end position="248"/>
    </location>
</feature>
<evidence type="ECO:0000256" key="8">
    <source>
        <dbReference type="RuleBase" id="RU363032"/>
    </source>
</evidence>
<evidence type="ECO:0000313" key="11">
    <source>
        <dbReference type="Proteomes" id="UP000318509"/>
    </source>
</evidence>
<evidence type="ECO:0000256" key="1">
    <source>
        <dbReference type="ARBA" id="ARBA00004651"/>
    </source>
</evidence>
<evidence type="ECO:0000256" key="7">
    <source>
        <dbReference type="ARBA" id="ARBA00024202"/>
    </source>
</evidence>
<evidence type="ECO:0000259" key="9">
    <source>
        <dbReference type="PROSITE" id="PS50928"/>
    </source>
</evidence>
<proteinExistence type="inferred from homology"/>
<keyword evidence="6 8" id="KW-0472">Membrane</keyword>
<dbReference type="InterPro" id="IPR053385">
    <property type="entry name" value="ABC_transport_permease"/>
</dbReference>
<evidence type="ECO:0000256" key="3">
    <source>
        <dbReference type="ARBA" id="ARBA00022475"/>
    </source>
</evidence>
<dbReference type="GO" id="GO:0055085">
    <property type="term" value="P:transmembrane transport"/>
    <property type="evidence" value="ECO:0007669"/>
    <property type="project" value="InterPro"/>
</dbReference>
<dbReference type="PANTHER" id="PTHR43386">
    <property type="entry name" value="OLIGOPEPTIDE TRANSPORT SYSTEM PERMEASE PROTEIN APPC"/>
    <property type="match status" value="1"/>
</dbReference>
<feature type="domain" description="ABC transmembrane type-1" evidence="9">
    <location>
        <begin position="60"/>
        <end position="249"/>
    </location>
</feature>
<keyword evidence="5 8" id="KW-1133">Transmembrane helix</keyword>
<evidence type="ECO:0000313" key="10">
    <source>
        <dbReference type="EMBL" id="TMI91053.1"/>
    </source>
</evidence>
<evidence type="ECO:0000256" key="2">
    <source>
        <dbReference type="ARBA" id="ARBA00022448"/>
    </source>
</evidence>
<dbReference type="InterPro" id="IPR035906">
    <property type="entry name" value="MetI-like_sf"/>
</dbReference>
<dbReference type="InterPro" id="IPR025966">
    <property type="entry name" value="OppC_N"/>
</dbReference>
<keyword evidence="4 8" id="KW-0812">Transmembrane</keyword>
<dbReference type="Proteomes" id="UP000318509">
    <property type="component" value="Unassembled WGS sequence"/>
</dbReference>
<keyword evidence="2 8" id="KW-0813">Transport</keyword>
<evidence type="ECO:0000256" key="6">
    <source>
        <dbReference type="ARBA" id="ARBA00023136"/>
    </source>
</evidence>
<comment type="caution">
    <text evidence="10">The sequence shown here is derived from an EMBL/GenBank/DDBJ whole genome shotgun (WGS) entry which is preliminary data.</text>
</comment>